<protein>
    <recommendedName>
        <fullName evidence="5">Sensor of ECF-type sigma factor</fullName>
    </recommendedName>
</protein>
<dbReference type="Proteomes" id="UP000199138">
    <property type="component" value="Unassembled WGS sequence"/>
</dbReference>
<dbReference type="OrthoDB" id="675330at2"/>
<organism evidence="3 4">
    <name type="scientific">Pustulibacterium marinum</name>
    <dbReference type="NCBI Taxonomy" id="1224947"/>
    <lineage>
        <taxon>Bacteria</taxon>
        <taxon>Pseudomonadati</taxon>
        <taxon>Bacteroidota</taxon>
        <taxon>Flavobacteriia</taxon>
        <taxon>Flavobacteriales</taxon>
        <taxon>Flavobacteriaceae</taxon>
        <taxon>Pustulibacterium</taxon>
    </lineage>
</organism>
<evidence type="ECO:0000313" key="3">
    <source>
        <dbReference type="EMBL" id="SFU55814.1"/>
    </source>
</evidence>
<proteinExistence type="predicted"/>
<sequence length="147" mass="17579">MKIKALIIFFLFSIFAVNAQNEDWKQKIKSLKIAYITEHLDLTPKEAEKFWPIYNKHDDKINELRHVEMRRIKHQLKEDDIANISEADAKKLLNEYIQLEEDLINEHKQMNIDLMKVLSAKKIILLKKIEDDFGRQLLQKLRDKKGH</sequence>
<evidence type="ECO:0000256" key="1">
    <source>
        <dbReference type="SAM" id="Coils"/>
    </source>
</evidence>
<evidence type="ECO:0008006" key="5">
    <source>
        <dbReference type="Google" id="ProtNLM"/>
    </source>
</evidence>
<feature type="signal peptide" evidence="2">
    <location>
        <begin position="1"/>
        <end position="19"/>
    </location>
</feature>
<keyword evidence="4" id="KW-1185">Reference proteome</keyword>
<dbReference type="EMBL" id="FPBK01000007">
    <property type="protein sequence ID" value="SFU55814.1"/>
    <property type="molecule type" value="Genomic_DNA"/>
</dbReference>
<dbReference type="AlphaFoldDB" id="A0A1I7H553"/>
<name>A0A1I7H553_9FLAO</name>
<dbReference type="STRING" id="1224947.SAMN05216480_10771"/>
<evidence type="ECO:0000256" key="2">
    <source>
        <dbReference type="SAM" id="SignalP"/>
    </source>
</evidence>
<feature type="chain" id="PRO_5011573451" description="Sensor of ECF-type sigma factor" evidence="2">
    <location>
        <begin position="20"/>
        <end position="147"/>
    </location>
</feature>
<dbReference type="RefSeq" id="WP_093025137.1">
    <property type="nucleotide sequence ID" value="NZ_FPBK01000007.1"/>
</dbReference>
<gene>
    <name evidence="3" type="ORF">SAMN05216480_10771</name>
</gene>
<keyword evidence="1" id="KW-0175">Coiled coil</keyword>
<feature type="coiled-coil region" evidence="1">
    <location>
        <begin position="82"/>
        <end position="109"/>
    </location>
</feature>
<keyword evidence="2" id="KW-0732">Signal</keyword>
<evidence type="ECO:0000313" key="4">
    <source>
        <dbReference type="Proteomes" id="UP000199138"/>
    </source>
</evidence>
<accession>A0A1I7H553</accession>
<reference evidence="3 4" key="1">
    <citation type="submission" date="2016-10" db="EMBL/GenBank/DDBJ databases">
        <authorList>
            <person name="de Groot N.N."/>
        </authorList>
    </citation>
    <scope>NUCLEOTIDE SEQUENCE [LARGE SCALE GENOMIC DNA]</scope>
    <source>
        <strain evidence="3 4">CGMCC 1.12333</strain>
    </source>
</reference>